<accession>A0A521C8E5</accession>
<keyword evidence="3" id="KW-0808">Transferase</keyword>
<evidence type="ECO:0000259" key="2">
    <source>
        <dbReference type="Pfam" id="PF00535"/>
    </source>
</evidence>
<evidence type="ECO:0000256" key="1">
    <source>
        <dbReference type="SAM" id="Phobius"/>
    </source>
</evidence>
<gene>
    <name evidence="3" type="ORF">SAMN06265348_103324</name>
</gene>
<dbReference type="Pfam" id="PF00535">
    <property type="entry name" value="Glycos_transf_2"/>
    <property type="match status" value="1"/>
</dbReference>
<name>A0A521C8E5_9SPHI</name>
<keyword evidence="1" id="KW-1133">Transmembrane helix</keyword>
<keyword evidence="4" id="KW-1185">Reference proteome</keyword>
<dbReference type="AlphaFoldDB" id="A0A521C8E5"/>
<dbReference type="RefSeq" id="WP_142527505.1">
    <property type="nucleotide sequence ID" value="NZ_CBCSJO010000004.1"/>
</dbReference>
<protein>
    <submittedName>
        <fullName evidence="3">Glycosyltransferase, GT2 family</fullName>
    </submittedName>
</protein>
<evidence type="ECO:0000313" key="4">
    <source>
        <dbReference type="Proteomes" id="UP000320300"/>
    </source>
</evidence>
<dbReference type="PANTHER" id="PTHR43685">
    <property type="entry name" value="GLYCOSYLTRANSFERASE"/>
    <property type="match status" value="1"/>
</dbReference>
<dbReference type="InterPro" id="IPR029044">
    <property type="entry name" value="Nucleotide-diphossugar_trans"/>
</dbReference>
<dbReference type="InterPro" id="IPR001173">
    <property type="entry name" value="Glyco_trans_2-like"/>
</dbReference>
<reference evidence="3 4" key="1">
    <citation type="submission" date="2017-05" db="EMBL/GenBank/DDBJ databases">
        <authorList>
            <person name="Varghese N."/>
            <person name="Submissions S."/>
        </authorList>
    </citation>
    <scope>NUCLEOTIDE SEQUENCE [LARGE SCALE GENOMIC DNA]</scope>
    <source>
        <strain evidence="3 4">DSM 19036</strain>
    </source>
</reference>
<keyword evidence="1" id="KW-0472">Membrane</keyword>
<dbReference type="Proteomes" id="UP000320300">
    <property type="component" value="Unassembled WGS sequence"/>
</dbReference>
<feature type="domain" description="Glycosyltransferase 2-like" evidence="2">
    <location>
        <begin position="10"/>
        <end position="103"/>
    </location>
</feature>
<proteinExistence type="predicted"/>
<dbReference type="SUPFAM" id="SSF53448">
    <property type="entry name" value="Nucleotide-diphospho-sugar transferases"/>
    <property type="match status" value="1"/>
</dbReference>
<keyword evidence="1" id="KW-0812">Transmembrane</keyword>
<dbReference type="OrthoDB" id="9815829at2"/>
<dbReference type="GO" id="GO:0016740">
    <property type="term" value="F:transferase activity"/>
    <property type="evidence" value="ECO:0007669"/>
    <property type="project" value="UniProtKB-KW"/>
</dbReference>
<dbReference type="InterPro" id="IPR050834">
    <property type="entry name" value="Glycosyltransf_2"/>
</dbReference>
<evidence type="ECO:0000313" key="3">
    <source>
        <dbReference type="EMBL" id="SMO55752.1"/>
    </source>
</evidence>
<feature type="transmembrane region" description="Helical" evidence="1">
    <location>
        <begin position="274"/>
        <end position="296"/>
    </location>
</feature>
<dbReference type="EMBL" id="FXTN01000003">
    <property type="protein sequence ID" value="SMO55752.1"/>
    <property type="molecule type" value="Genomic_DNA"/>
</dbReference>
<dbReference type="PANTHER" id="PTHR43685:SF2">
    <property type="entry name" value="GLYCOSYLTRANSFERASE 2-LIKE DOMAIN-CONTAINING PROTEIN"/>
    <property type="match status" value="1"/>
</dbReference>
<sequence>MENFSNIITISIPVYERYDFFEEAVASAVNQTVKCKIVIVDNCSTHNKFKEHIDSLNNPDIEFYRNESNLGMIGNWNKCIDHAETEWVTILHDDDALYPNFVECFEMVRKVYPDSSCISSGYVRGYKSDRKLSTPLDITSLKVRLFETQEFNYNILSLFPGIAINVKLYNFRFDQSEFPVSDFDLWVRLSKAGDIIKFDLVQAYYRLDKSQSTSKIIESIIKGAYSYRKRKIIPKNYLDKIFFLATTSMSALSSKKLYNTKIDLYNFVEKEDKALIKLFETTFFLYLAYVLKYSIYRFGLFFKFKRILKTK</sequence>
<organism evidence="3 4">
    <name type="scientific">Pedobacter westerhofensis</name>
    <dbReference type="NCBI Taxonomy" id="425512"/>
    <lineage>
        <taxon>Bacteria</taxon>
        <taxon>Pseudomonadati</taxon>
        <taxon>Bacteroidota</taxon>
        <taxon>Sphingobacteriia</taxon>
        <taxon>Sphingobacteriales</taxon>
        <taxon>Sphingobacteriaceae</taxon>
        <taxon>Pedobacter</taxon>
    </lineage>
</organism>
<dbReference type="Gene3D" id="3.90.550.10">
    <property type="entry name" value="Spore Coat Polysaccharide Biosynthesis Protein SpsA, Chain A"/>
    <property type="match status" value="1"/>
</dbReference>
<dbReference type="CDD" id="cd00761">
    <property type="entry name" value="Glyco_tranf_GTA_type"/>
    <property type="match status" value="1"/>
</dbReference>